<reference evidence="3" key="1">
    <citation type="submission" date="2020-02" db="EMBL/GenBank/DDBJ databases">
        <authorList>
            <person name="Meier V. D."/>
        </authorList>
    </citation>
    <scope>NUCLEOTIDE SEQUENCE</scope>
    <source>
        <strain evidence="3">AVDCRST_MAG46</strain>
    </source>
</reference>
<feature type="transmembrane region" description="Helical" evidence="2">
    <location>
        <begin position="38"/>
        <end position="59"/>
    </location>
</feature>
<feature type="transmembrane region" description="Helical" evidence="2">
    <location>
        <begin position="6"/>
        <end position="26"/>
    </location>
</feature>
<keyword evidence="2" id="KW-0812">Transmembrane</keyword>
<dbReference type="EMBL" id="CADCUD010000116">
    <property type="protein sequence ID" value="CAA9337861.1"/>
    <property type="molecule type" value="Genomic_DNA"/>
</dbReference>
<dbReference type="AlphaFoldDB" id="A0A6J4LQ47"/>
<protein>
    <recommendedName>
        <fullName evidence="4">Cellulose synthase</fullName>
    </recommendedName>
</protein>
<accession>A0A6J4LQ47</accession>
<proteinExistence type="predicted"/>
<gene>
    <name evidence="3" type="ORF">AVDCRST_MAG46-1798</name>
</gene>
<feature type="transmembrane region" description="Helical" evidence="2">
    <location>
        <begin position="71"/>
        <end position="91"/>
    </location>
</feature>
<name>A0A6J4LQ47_9ACTN</name>
<evidence type="ECO:0000256" key="2">
    <source>
        <dbReference type="SAM" id="Phobius"/>
    </source>
</evidence>
<evidence type="ECO:0000256" key="1">
    <source>
        <dbReference type="SAM" id="MobiDB-lite"/>
    </source>
</evidence>
<evidence type="ECO:0000313" key="3">
    <source>
        <dbReference type="EMBL" id="CAA9337861.1"/>
    </source>
</evidence>
<keyword evidence="2" id="KW-0472">Membrane</keyword>
<evidence type="ECO:0008006" key="4">
    <source>
        <dbReference type="Google" id="ProtNLM"/>
    </source>
</evidence>
<organism evidence="3">
    <name type="scientific">uncultured Nocardioidaceae bacterium</name>
    <dbReference type="NCBI Taxonomy" id="253824"/>
    <lineage>
        <taxon>Bacteria</taxon>
        <taxon>Bacillati</taxon>
        <taxon>Actinomycetota</taxon>
        <taxon>Actinomycetes</taxon>
        <taxon>Propionibacteriales</taxon>
        <taxon>Nocardioidaceae</taxon>
        <taxon>environmental samples</taxon>
    </lineage>
</organism>
<sequence length="145" mass="15378">MSSSWWWLPWVVLASGAGVLPAVLAWRRGRRASALRWIGWATVPWAAWLLGLVSLVARVGDAFADWAARFVFNPAAWAGIILAVVATALIVGGGRLAGRGRADTSVAQDSGSPAVRSTGRRAVAAPKADPEDEDIEAILRQHGIT</sequence>
<keyword evidence="2" id="KW-1133">Transmembrane helix</keyword>
<feature type="region of interest" description="Disordered" evidence="1">
    <location>
        <begin position="98"/>
        <end position="131"/>
    </location>
</feature>